<evidence type="ECO:0000256" key="1">
    <source>
        <dbReference type="ARBA" id="ARBA00001971"/>
    </source>
</evidence>
<comment type="similarity">
    <text evidence="3">Belongs to the cytochrome P450 family.</text>
</comment>
<keyword evidence="11" id="KW-0472">Membrane</keyword>
<evidence type="ECO:0000256" key="6">
    <source>
        <dbReference type="ARBA" id="ARBA00022723"/>
    </source>
</evidence>
<dbReference type="GO" id="GO:0020037">
    <property type="term" value="F:heme binding"/>
    <property type="evidence" value="ECO:0007669"/>
    <property type="project" value="InterPro"/>
</dbReference>
<keyword evidence="4" id="KW-0349">Heme</keyword>
<evidence type="ECO:0000256" key="4">
    <source>
        <dbReference type="ARBA" id="ARBA00022617"/>
    </source>
</evidence>
<dbReference type="InterPro" id="IPR050364">
    <property type="entry name" value="Cytochrome_P450_fung"/>
</dbReference>
<evidence type="ECO:0000256" key="2">
    <source>
        <dbReference type="ARBA" id="ARBA00004167"/>
    </source>
</evidence>
<dbReference type="EMBL" id="JAYKXP010000044">
    <property type="protein sequence ID" value="KAK7037746.1"/>
    <property type="molecule type" value="Genomic_DNA"/>
</dbReference>
<keyword evidence="9" id="KW-0408">Iron</keyword>
<dbReference type="GO" id="GO:0016020">
    <property type="term" value="C:membrane"/>
    <property type="evidence" value="ECO:0007669"/>
    <property type="project" value="UniProtKB-SubCell"/>
</dbReference>
<dbReference type="AlphaFoldDB" id="A0AAW0CHI6"/>
<evidence type="ECO:0000256" key="3">
    <source>
        <dbReference type="ARBA" id="ARBA00010617"/>
    </source>
</evidence>
<dbReference type="Pfam" id="PF00067">
    <property type="entry name" value="p450"/>
    <property type="match status" value="1"/>
</dbReference>
<gene>
    <name evidence="12" type="primary">Cyp2ab1_2</name>
    <name evidence="12" type="ORF">VNI00_010707</name>
</gene>
<organism evidence="12 13">
    <name type="scientific">Paramarasmius palmivorus</name>
    <dbReference type="NCBI Taxonomy" id="297713"/>
    <lineage>
        <taxon>Eukaryota</taxon>
        <taxon>Fungi</taxon>
        <taxon>Dikarya</taxon>
        <taxon>Basidiomycota</taxon>
        <taxon>Agaricomycotina</taxon>
        <taxon>Agaricomycetes</taxon>
        <taxon>Agaricomycetidae</taxon>
        <taxon>Agaricales</taxon>
        <taxon>Marasmiineae</taxon>
        <taxon>Marasmiaceae</taxon>
        <taxon>Paramarasmius</taxon>
    </lineage>
</organism>
<dbReference type="PANTHER" id="PTHR46300:SF2">
    <property type="entry name" value="CYTOCHROME P450 MONOOXYGENASE ALNH-RELATED"/>
    <property type="match status" value="1"/>
</dbReference>
<name>A0AAW0CHI6_9AGAR</name>
<dbReference type="GO" id="GO:0005506">
    <property type="term" value="F:iron ion binding"/>
    <property type="evidence" value="ECO:0007669"/>
    <property type="project" value="InterPro"/>
</dbReference>
<dbReference type="SUPFAM" id="SSF48264">
    <property type="entry name" value="Cytochrome P450"/>
    <property type="match status" value="1"/>
</dbReference>
<reference evidence="12 13" key="1">
    <citation type="submission" date="2024-01" db="EMBL/GenBank/DDBJ databases">
        <title>A draft genome for a cacao thread blight-causing isolate of Paramarasmius palmivorus.</title>
        <authorList>
            <person name="Baruah I.K."/>
            <person name="Bukari Y."/>
            <person name="Amoako-Attah I."/>
            <person name="Meinhardt L.W."/>
            <person name="Bailey B.A."/>
            <person name="Cohen S.P."/>
        </authorList>
    </citation>
    <scope>NUCLEOTIDE SEQUENCE [LARGE SCALE GENOMIC DNA]</scope>
    <source>
        <strain evidence="12 13">GH-12</strain>
    </source>
</reference>
<dbReference type="GO" id="GO:0004497">
    <property type="term" value="F:monooxygenase activity"/>
    <property type="evidence" value="ECO:0007669"/>
    <property type="project" value="UniProtKB-KW"/>
</dbReference>
<accession>A0AAW0CHI6</accession>
<evidence type="ECO:0000313" key="13">
    <source>
        <dbReference type="Proteomes" id="UP001383192"/>
    </source>
</evidence>
<dbReference type="Gene3D" id="1.10.630.10">
    <property type="entry name" value="Cytochrome P450"/>
    <property type="match status" value="1"/>
</dbReference>
<keyword evidence="6" id="KW-0479">Metal-binding</keyword>
<protein>
    <submittedName>
        <fullName evidence="12">Cytochrome p450</fullName>
    </submittedName>
</protein>
<keyword evidence="8" id="KW-0560">Oxidoreductase</keyword>
<evidence type="ECO:0000256" key="7">
    <source>
        <dbReference type="ARBA" id="ARBA00022989"/>
    </source>
</evidence>
<proteinExistence type="inferred from homology"/>
<evidence type="ECO:0000256" key="8">
    <source>
        <dbReference type="ARBA" id="ARBA00023002"/>
    </source>
</evidence>
<evidence type="ECO:0000256" key="11">
    <source>
        <dbReference type="ARBA" id="ARBA00023136"/>
    </source>
</evidence>
<evidence type="ECO:0000313" key="12">
    <source>
        <dbReference type="EMBL" id="KAK7037746.1"/>
    </source>
</evidence>
<dbReference type="Proteomes" id="UP001383192">
    <property type="component" value="Unassembled WGS sequence"/>
</dbReference>
<comment type="subcellular location">
    <subcellularLocation>
        <location evidence="2">Membrane</location>
        <topology evidence="2">Single-pass membrane protein</topology>
    </subcellularLocation>
</comment>
<keyword evidence="10" id="KW-0503">Monooxygenase</keyword>
<dbReference type="PANTHER" id="PTHR46300">
    <property type="entry name" value="P450, PUTATIVE (EUROFUNG)-RELATED-RELATED"/>
    <property type="match status" value="1"/>
</dbReference>
<keyword evidence="7" id="KW-1133">Transmembrane helix</keyword>
<sequence>MDDHIVILNSVQAANDLFEKRSRIYSGRPNEEVCETAGWGFNIVIQDHSEKWRQNRRVFQQTFRPDAVIEFRPAIQERVSFFLRCLCESPKDFMRHIDVLSGSISLKLMYGIDVETIDDPLISAGKLAVHTFDTIFAARFVAIMKYVPRQAIMRAPRWFPVLGPARRFIESSRKYVDDLVNLPMQQVQKMNTEAGGHIPRLLRKLDPNDSYELQKLQLMKDMASIAYLG</sequence>
<evidence type="ECO:0000256" key="10">
    <source>
        <dbReference type="ARBA" id="ARBA00023033"/>
    </source>
</evidence>
<evidence type="ECO:0000256" key="5">
    <source>
        <dbReference type="ARBA" id="ARBA00022692"/>
    </source>
</evidence>
<evidence type="ECO:0000256" key="9">
    <source>
        <dbReference type="ARBA" id="ARBA00023004"/>
    </source>
</evidence>
<comment type="caution">
    <text evidence="12">The sequence shown here is derived from an EMBL/GenBank/DDBJ whole genome shotgun (WGS) entry which is preliminary data.</text>
</comment>
<dbReference type="InterPro" id="IPR001128">
    <property type="entry name" value="Cyt_P450"/>
</dbReference>
<dbReference type="InterPro" id="IPR036396">
    <property type="entry name" value="Cyt_P450_sf"/>
</dbReference>
<keyword evidence="5" id="KW-0812">Transmembrane</keyword>
<keyword evidence="13" id="KW-1185">Reference proteome</keyword>
<comment type="cofactor">
    <cofactor evidence="1">
        <name>heme</name>
        <dbReference type="ChEBI" id="CHEBI:30413"/>
    </cofactor>
</comment>
<dbReference type="GO" id="GO:0016705">
    <property type="term" value="F:oxidoreductase activity, acting on paired donors, with incorporation or reduction of molecular oxygen"/>
    <property type="evidence" value="ECO:0007669"/>
    <property type="project" value="InterPro"/>
</dbReference>